<evidence type="ECO:0000256" key="1">
    <source>
        <dbReference type="SAM" id="MobiDB-lite"/>
    </source>
</evidence>
<feature type="compositionally biased region" description="Basic and acidic residues" evidence="1">
    <location>
        <begin position="303"/>
        <end position="319"/>
    </location>
</feature>
<sequence>MLLALCNQPFQSIEFWERRKFSGKMSDSGEQGATMSGQVSDSDEQTAPSSDEQTAPSSAQLPDSSGEEAQDSGEAVPNSEESSDPSEAAEDSEENTESREPVPPTPANTPASSVGETAGEKNFDFEDVRAALAETIPGFVGQQAQVNPLRINFNASGSGEASVAEAPKLMPNPPSWIEDSDEERYQGQREAANPNEQETDSSDSGEPEVQSATPPEVIIMTPADWKKALSDQAKAEEEEEEKDNPKEVVPELIHNTNLQQAEIKERAVAHPSLIGGSSMNPDPPAAVREPDSQPSENAAENVELGKRKIDAKGKGKLEENQEDGGEEEEAASPRSKIPKKSQDERLAIGDPSLQARSNKNPVLPPATPVTKPDLKPSESATEGKRKIGEKGKGSKGEERSEEDEAASPNSKKLKGPEE</sequence>
<feature type="compositionally biased region" description="Acidic residues" evidence="1">
    <location>
        <begin position="81"/>
        <end position="95"/>
    </location>
</feature>
<evidence type="ECO:0000313" key="3">
    <source>
        <dbReference type="Proteomes" id="UP000327157"/>
    </source>
</evidence>
<evidence type="ECO:0000313" key="2">
    <source>
        <dbReference type="EMBL" id="KAB2634974.1"/>
    </source>
</evidence>
<comment type="caution">
    <text evidence="2">The sequence shown here is derived from an EMBL/GenBank/DDBJ whole genome shotgun (WGS) entry which is preliminary data.</text>
</comment>
<feature type="compositionally biased region" description="Acidic residues" evidence="1">
    <location>
        <begin position="197"/>
        <end position="206"/>
    </location>
</feature>
<gene>
    <name evidence="2" type="ORF">D8674_036710</name>
</gene>
<dbReference type="OrthoDB" id="1173408at2759"/>
<feature type="region of interest" description="Disordered" evidence="1">
    <location>
        <begin position="21"/>
        <end position="122"/>
    </location>
</feature>
<dbReference type="EMBL" id="SMOL01000007">
    <property type="protein sequence ID" value="KAB2634974.1"/>
    <property type="molecule type" value="Genomic_DNA"/>
</dbReference>
<feature type="compositionally biased region" description="Basic and acidic residues" evidence="1">
    <location>
        <begin position="372"/>
        <end position="398"/>
    </location>
</feature>
<feature type="compositionally biased region" description="Basic and acidic residues" evidence="1">
    <location>
        <begin position="224"/>
        <end position="235"/>
    </location>
</feature>
<reference evidence="2 3" key="2">
    <citation type="submission" date="2019-11" db="EMBL/GenBank/DDBJ databases">
        <title>A de novo genome assembly of a pear dwarfing rootstock.</title>
        <authorList>
            <person name="Wang F."/>
            <person name="Wang J."/>
            <person name="Li S."/>
            <person name="Zhang Y."/>
            <person name="Fang M."/>
            <person name="Ma L."/>
            <person name="Zhao Y."/>
            <person name="Jiang S."/>
        </authorList>
    </citation>
    <scope>NUCLEOTIDE SEQUENCE [LARGE SCALE GENOMIC DNA]</scope>
    <source>
        <strain evidence="2">S2</strain>
        <tissue evidence="2">Leaf</tissue>
    </source>
</reference>
<dbReference type="AlphaFoldDB" id="A0A5N5IIA8"/>
<feature type="compositionally biased region" description="Acidic residues" evidence="1">
    <location>
        <begin position="320"/>
        <end position="330"/>
    </location>
</feature>
<feature type="compositionally biased region" description="Polar residues" evidence="1">
    <location>
        <begin position="28"/>
        <end position="63"/>
    </location>
</feature>
<accession>A0A5N5IIA8</accession>
<feature type="region of interest" description="Disordered" evidence="1">
    <location>
        <begin position="153"/>
        <end position="418"/>
    </location>
</feature>
<proteinExistence type="predicted"/>
<reference evidence="2 3" key="1">
    <citation type="submission" date="2019-09" db="EMBL/GenBank/DDBJ databases">
        <authorList>
            <person name="Ou C."/>
        </authorList>
    </citation>
    <scope>NUCLEOTIDE SEQUENCE [LARGE SCALE GENOMIC DNA]</scope>
    <source>
        <strain evidence="2">S2</strain>
        <tissue evidence="2">Leaf</tissue>
    </source>
</reference>
<dbReference type="Proteomes" id="UP000327157">
    <property type="component" value="Unassembled WGS sequence"/>
</dbReference>
<feature type="compositionally biased region" description="Low complexity" evidence="1">
    <location>
        <begin position="155"/>
        <end position="166"/>
    </location>
</feature>
<keyword evidence="3" id="KW-1185">Reference proteome</keyword>
<organism evidence="2 3">
    <name type="scientific">Pyrus ussuriensis x Pyrus communis</name>
    <dbReference type="NCBI Taxonomy" id="2448454"/>
    <lineage>
        <taxon>Eukaryota</taxon>
        <taxon>Viridiplantae</taxon>
        <taxon>Streptophyta</taxon>
        <taxon>Embryophyta</taxon>
        <taxon>Tracheophyta</taxon>
        <taxon>Spermatophyta</taxon>
        <taxon>Magnoliopsida</taxon>
        <taxon>eudicotyledons</taxon>
        <taxon>Gunneridae</taxon>
        <taxon>Pentapetalae</taxon>
        <taxon>rosids</taxon>
        <taxon>fabids</taxon>
        <taxon>Rosales</taxon>
        <taxon>Rosaceae</taxon>
        <taxon>Amygdaloideae</taxon>
        <taxon>Maleae</taxon>
        <taxon>Pyrus</taxon>
    </lineage>
</organism>
<protein>
    <submittedName>
        <fullName evidence="2">Neurofilament heavy polypeptide-like</fullName>
    </submittedName>
</protein>
<name>A0A5N5IIA8_9ROSA</name>